<dbReference type="EMBL" id="CP025958">
    <property type="protein sequence ID" value="AWM37965.1"/>
    <property type="molecule type" value="Genomic_DNA"/>
</dbReference>
<evidence type="ECO:0000256" key="6">
    <source>
        <dbReference type="ARBA" id="ARBA00043993"/>
    </source>
</evidence>
<dbReference type="AlphaFoldDB" id="A0A2Z3H4C7"/>
<keyword evidence="10" id="KW-1185">Reference proteome</keyword>
<comment type="similarity">
    <text evidence="6">Belongs to the YccS/YhfK family.</text>
</comment>
<dbReference type="PANTHER" id="PTHR30509">
    <property type="entry name" value="P-HYDROXYBENZOIC ACID EFFLUX PUMP SUBUNIT-RELATED"/>
    <property type="match status" value="1"/>
</dbReference>
<name>A0A2Z3H4C7_9BACT</name>
<dbReference type="OrthoDB" id="260250at2"/>
<evidence type="ECO:0000259" key="8">
    <source>
        <dbReference type="Pfam" id="PF13515"/>
    </source>
</evidence>
<organism evidence="9 10">
    <name type="scientific">Gemmata obscuriglobus</name>
    <dbReference type="NCBI Taxonomy" id="114"/>
    <lineage>
        <taxon>Bacteria</taxon>
        <taxon>Pseudomonadati</taxon>
        <taxon>Planctomycetota</taxon>
        <taxon>Planctomycetia</taxon>
        <taxon>Gemmatales</taxon>
        <taxon>Gemmataceae</taxon>
        <taxon>Gemmata</taxon>
    </lineage>
</organism>
<proteinExistence type="inferred from homology"/>
<evidence type="ECO:0000256" key="4">
    <source>
        <dbReference type="ARBA" id="ARBA00022989"/>
    </source>
</evidence>
<feature type="transmembrane region" description="Helical" evidence="7">
    <location>
        <begin position="145"/>
        <end position="166"/>
    </location>
</feature>
<dbReference type="KEGG" id="gog:C1280_13835"/>
<evidence type="ECO:0000256" key="1">
    <source>
        <dbReference type="ARBA" id="ARBA00004651"/>
    </source>
</evidence>
<evidence type="ECO:0000256" key="2">
    <source>
        <dbReference type="ARBA" id="ARBA00022475"/>
    </source>
</evidence>
<evidence type="ECO:0000256" key="3">
    <source>
        <dbReference type="ARBA" id="ARBA00022692"/>
    </source>
</evidence>
<dbReference type="PANTHER" id="PTHR30509:SF9">
    <property type="entry name" value="MULTIDRUG RESISTANCE PROTEIN MDTO"/>
    <property type="match status" value="1"/>
</dbReference>
<dbReference type="Proteomes" id="UP000245802">
    <property type="component" value="Chromosome"/>
</dbReference>
<sequence length="359" mass="37820">MRSARNVLIAPHAVSFLSELSVNWQTLRVCLKVGLAVGLAYLLTYGERSHNSLYAVLTAALIVGENFGEDLNQSLVRLVGTLLGAGVGVVFLVTLGVDIWGVVAAAIVAAVLSRLIKLEQLSRVTLAVCMVTLLIRPDHVVSYGLYRFLNTLIGAGVGLGVSLLVWPVRAEVAATQAVSKLLLLASHVLETVGKPPPEGEEETDQTELQLGKVFKAIRDARREGQVFRTSATATAERAILGGQVGLGAIAVASGCERLRQNASAAPFVAAVTKASGRLAERVVALTKRADSAPTYEPFPEMPTPPADADLNATEGVLMAGVIGELRVIASALAVLERVNVKPTKHEVADQAKEDKAKGA</sequence>
<keyword evidence="4 7" id="KW-1133">Transmembrane helix</keyword>
<dbReference type="Pfam" id="PF13515">
    <property type="entry name" value="FUSC_2"/>
    <property type="match status" value="1"/>
</dbReference>
<keyword evidence="2" id="KW-1003">Cell membrane</keyword>
<dbReference type="InterPro" id="IPR049453">
    <property type="entry name" value="Memb_transporter_dom"/>
</dbReference>
<evidence type="ECO:0000256" key="7">
    <source>
        <dbReference type="SAM" id="Phobius"/>
    </source>
</evidence>
<keyword evidence="5 7" id="KW-0472">Membrane</keyword>
<gene>
    <name evidence="9" type="ORF">C1280_13835</name>
</gene>
<evidence type="ECO:0000313" key="10">
    <source>
        <dbReference type="Proteomes" id="UP000245802"/>
    </source>
</evidence>
<comment type="subcellular location">
    <subcellularLocation>
        <location evidence="1">Cell membrane</location>
        <topology evidence="1">Multi-pass membrane protein</topology>
    </subcellularLocation>
</comment>
<evidence type="ECO:0000313" key="9">
    <source>
        <dbReference type="EMBL" id="AWM37965.1"/>
    </source>
</evidence>
<accession>A0A2Z3H4C7</accession>
<protein>
    <submittedName>
        <fullName evidence="9">FUSC family protein</fullName>
    </submittedName>
</protein>
<evidence type="ECO:0000256" key="5">
    <source>
        <dbReference type="ARBA" id="ARBA00023136"/>
    </source>
</evidence>
<reference evidence="9 10" key="1">
    <citation type="submission" date="2018-01" db="EMBL/GenBank/DDBJ databases">
        <title>G. obscuriglobus.</title>
        <authorList>
            <person name="Franke J."/>
            <person name="Blomberg W."/>
            <person name="Selmecki A."/>
        </authorList>
    </citation>
    <scope>NUCLEOTIDE SEQUENCE [LARGE SCALE GENOMIC DNA]</scope>
    <source>
        <strain evidence="9 10">DSM 5831</strain>
    </source>
</reference>
<keyword evidence="3 7" id="KW-0812">Transmembrane</keyword>
<feature type="domain" description="Integral membrane bound transporter" evidence="8">
    <location>
        <begin position="39"/>
        <end position="159"/>
    </location>
</feature>
<dbReference type="GO" id="GO:0005886">
    <property type="term" value="C:plasma membrane"/>
    <property type="evidence" value="ECO:0007669"/>
    <property type="project" value="UniProtKB-SubCell"/>
</dbReference>